<evidence type="ECO:0000313" key="2">
    <source>
        <dbReference type="Proteomes" id="UP000805193"/>
    </source>
</evidence>
<accession>A0AC60PKD0</accession>
<reference evidence="1 2" key="1">
    <citation type="journal article" date="2020" name="Cell">
        <title>Large-Scale Comparative Analyses of Tick Genomes Elucidate Their Genetic Diversity and Vector Capacities.</title>
        <authorList>
            <consortium name="Tick Genome and Microbiome Consortium (TIGMIC)"/>
            <person name="Jia N."/>
            <person name="Wang J."/>
            <person name="Shi W."/>
            <person name="Du L."/>
            <person name="Sun Y."/>
            <person name="Zhan W."/>
            <person name="Jiang J.F."/>
            <person name="Wang Q."/>
            <person name="Zhang B."/>
            <person name="Ji P."/>
            <person name="Bell-Sakyi L."/>
            <person name="Cui X.M."/>
            <person name="Yuan T.T."/>
            <person name="Jiang B.G."/>
            <person name="Yang W.F."/>
            <person name="Lam T.T."/>
            <person name="Chang Q.C."/>
            <person name="Ding S.J."/>
            <person name="Wang X.J."/>
            <person name="Zhu J.G."/>
            <person name="Ruan X.D."/>
            <person name="Zhao L."/>
            <person name="Wei J.T."/>
            <person name="Ye R.Z."/>
            <person name="Que T.C."/>
            <person name="Du C.H."/>
            <person name="Zhou Y.H."/>
            <person name="Cheng J.X."/>
            <person name="Dai P.F."/>
            <person name="Guo W.B."/>
            <person name="Han X.H."/>
            <person name="Huang E.J."/>
            <person name="Li L.F."/>
            <person name="Wei W."/>
            <person name="Gao Y.C."/>
            <person name="Liu J.Z."/>
            <person name="Shao H.Z."/>
            <person name="Wang X."/>
            <person name="Wang C.C."/>
            <person name="Yang T.C."/>
            <person name="Huo Q.B."/>
            <person name="Li W."/>
            <person name="Chen H.Y."/>
            <person name="Chen S.E."/>
            <person name="Zhou L.G."/>
            <person name="Ni X.B."/>
            <person name="Tian J.H."/>
            <person name="Sheng Y."/>
            <person name="Liu T."/>
            <person name="Pan Y.S."/>
            <person name="Xia L.Y."/>
            <person name="Li J."/>
            <person name="Zhao F."/>
            <person name="Cao W.C."/>
        </authorList>
    </citation>
    <scope>NUCLEOTIDE SEQUENCE [LARGE SCALE GENOMIC DNA]</scope>
    <source>
        <strain evidence="1">Iper-2018</strain>
    </source>
</reference>
<evidence type="ECO:0000313" key="1">
    <source>
        <dbReference type="EMBL" id="KAG0421215.1"/>
    </source>
</evidence>
<protein>
    <submittedName>
        <fullName evidence="1">Uncharacterized protein</fullName>
    </submittedName>
</protein>
<keyword evidence="2" id="KW-1185">Reference proteome</keyword>
<organism evidence="1 2">
    <name type="scientific">Ixodes persulcatus</name>
    <name type="common">Taiga tick</name>
    <dbReference type="NCBI Taxonomy" id="34615"/>
    <lineage>
        <taxon>Eukaryota</taxon>
        <taxon>Metazoa</taxon>
        <taxon>Ecdysozoa</taxon>
        <taxon>Arthropoda</taxon>
        <taxon>Chelicerata</taxon>
        <taxon>Arachnida</taxon>
        <taxon>Acari</taxon>
        <taxon>Parasitiformes</taxon>
        <taxon>Ixodida</taxon>
        <taxon>Ixodoidea</taxon>
        <taxon>Ixodidae</taxon>
        <taxon>Ixodinae</taxon>
        <taxon>Ixodes</taxon>
    </lineage>
</organism>
<sequence>MRDTPLVVSAVLLPRFKMQWIAEAQWGMITQLRKDEVARLPQNVEPSTQASPKSADTSAEDFFGFEDFGSGEQGERCGTSQELARYLSDTAGKEVTDIFNYPSLHQLFLRYNVAVPSSASVERLFSIGGAVFQRKGGRLSDERFEEQLLLRANKPFW</sequence>
<proteinExistence type="predicted"/>
<comment type="caution">
    <text evidence="1">The sequence shown here is derived from an EMBL/GenBank/DDBJ whole genome shotgun (WGS) entry which is preliminary data.</text>
</comment>
<name>A0AC60PKD0_IXOPE</name>
<dbReference type="Proteomes" id="UP000805193">
    <property type="component" value="Unassembled WGS sequence"/>
</dbReference>
<gene>
    <name evidence="1" type="ORF">HPB47_002886</name>
</gene>
<dbReference type="EMBL" id="JABSTQ010010403">
    <property type="protein sequence ID" value="KAG0421215.1"/>
    <property type="molecule type" value="Genomic_DNA"/>
</dbReference>